<comment type="caution">
    <text evidence="2">The sequence shown here is derived from an EMBL/GenBank/DDBJ whole genome shotgun (WGS) entry which is preliminary data.</text>
</comment>
<evidence type="ECO:0000313" key="2">
    <source>
        <dbReference type="EMBL" id="MCI09823.1"/>
    </source>
</evidence>
<reference evidence="2 3" key="1">
    <citation type="journal article" date="2018" name="Front. Plant Sci.">
        <title>Red Clover (Trifolium pratense) and Zigzag Clover (T. medium) - A Picture of Genomic Similarities and Differences.</title>
        <authorList>
            <person name="Dluhosova J."/>
            <person name="Istvanek J."/>
            <person name="Nedelnik J."/>
            <person name="Repkova J."/>
        </authorList>
    </citation>
    <scope>NUCLEOTIDE SEQUENCE [LARGE SCALE GENOMIC DNA]</scope>
    <source>
        <strain evidence="3">cv. 10/8</strain>
        <tissue evidence="2">Leaf</tissue>
    </source>
</reference>
<feature type="non-terminal residue" evidence="2">
    <location>
        <position position="1"/>
    </location>
</feature>
<dbReference type="EMBL" id="LXQA010074026">
    <property type="protein sequence ID" value="MCI09823.1"/>
    <property type="molecule type" value="Genomic_DNA"/>
</dbReference>
<keyword evidence="3" id="KW-1185">Reference proteome</keyword>
<dbReference type="AlphaFoldDB" id="A0A392PCI7"/>
<evidence type="ECO:0000313" key="3">
    <source>
        <dbReference type="Proteomes" id="UP000265520"/>
    </source>
</evidence>
<feature type="compositionally biased region" description="Low complexity" evidence="1">
    <location>
        <begin position="25"/>
        <end position="38"/>
    </location>
</feature>
<dbReference type="Proteomes" id="UP000265520">
    <property type="component" value="Unassembled WGS sequence"/>
</dbReference>
<accession>A0A392PCI7</accession>
<name>A0A392PCI7_9FABA</name>
<feature type="region of interest" description="Disordered" evidence="1">
    <location>
        <begin position="1"/>
        <end position="56"/>
    </location>
</feature>
<organism evidence="2 3">
    <name type="scientific">Trifolium medium</name>
    <dbReference type="NCBI Taxonomy" id="97028"/>
    <lineage>
        <taxon>Eukaryota</taxon>
        <taxon>Viridiplantae</taxon>
        <taxon>Streptophyta</taxon>
        <taxon>Embryophyta</taxon>
        <taxon>Tracheophyta</taxon>
        <taxon>Spermatophyta</taxon>
        <taxon>Magnoliopsida</taxon>
        <taxon>eudicotyledons</taxon>
        <taxon>Gunneridae</taxon>
        <taxon>Pentapetalae</taxon>
        <taxon>rosids</taxon>
        <taxon>fabids</taxon>
        <taxon>Fabales</taxon>
        <taxon>Fabaceae</taxon>
        <taxon>Papilionoideae</taxon>
        <taxon>50 kb inversion clade</taxon>
        <taxon>NPAAA clade</taxon>
        <taxon>Hologalegina</taxon>
        <taxon>IRL clade</taxon>
        <taxon>Trifolieae</taxon>
        <taxon>Trifolium</taxon>
    </lineage>
</organism>
<protein>
    <submittedName>
        <fullName evidence="2">Interactor of constitutive active ROPs 2 chloroplastic-like</fullName>
    </submittedName>
</protein>
<feature type="compositionally biased region" description="Basic and acidic residues" evidence="1">
    <location>
        <begin position="42"/>
        <end position="55"/>
    </location>
</feature>
<evidence type="ECO:0000256" key="1">
    <source>
        <dbReference type="SAM" id="MobiDB-lite"/>
    </source>
</evidence>
<proteinExistence type="predicted"/>
<feature type="compositionally biased region" description="Polar residues" evidence="1">
    <location>
        <begin position="1"/>
        <end position="10"/>
    </location>
</feature>
<sequence>TSASEMSQRKSPAATPRTARQLKTPNSGSNSASSSPNPIRKMPKDMSPKVNERRLSHSPISEVFEISSWLDLNYPTLIRPVLYHVCGYWQTP</sequence>